<keyword evidence="3" id="KW-1185">Reference proteome</keyword>
<evidence type="ECO:0000313" key="2">
    <source>
        <dbReference type="EMBL" id="MSS27117.1"/>
    </source>
</evidence>
<evidence type="ECO:0000313" key="3">
    <source>
        <dbReference type="Proteomes" id="UP000477488"/>
    </source>
</evidence>
<name>A0A6L5XJ01_9BACT</name>
<keyword evidence="1" id="KW-1133">Transmembrane helix</keyword>
<protein>
    <recommendedName>
        <fullName evidence="4">AlgX/AlgJ SGNH hydrolase-like domain-containing protein</fullName>
    </recommendedName>
</protein>
<keyword evidence="1" id="KW-0812">Transmembrane</keyword>
<dbReference type="EMBL" id="VUMH01000002">
    <property type="protein sequence ID" value="MSS27117.1"/>
    <property type="molecule type" value="Genomic_DNA"/>
</dbReference>
<comment type="caution">
    <text evidence="2">The sequence shown here is derived from an EMBL/GenBank/DDBJ whole genome shotgun (WGS) entry which is preliminary data.</text>
</comment>
<reference evidence="2 3" key="1">
    <citation type="submission" date="2019-09" db="EMBL/GenBank/DDBJ databases">
        <title>In-depth cultivation of the pig gut microbiome towards novel bacterial diversity and tailored functional studies.</title>
        <authorList>
            <person name="Wylensek D."/>
            <person name="Hitch T.C.A."/>
            <person name="Clavel T."/>
        </authorList>
    </citation>
    <scope>NUCLEOTIDE SEQUENCE [LARGE SCALE GENOMIC DNA]</scope>
    <source>
        <strain evidence="2 3">PG-178-WT-4</strain>
    </source>
</reference>
<evidence type="ECO:0008006" key="4">
    <source>
        <dbReference type="Google" id="ProtNLM"/>
    </source>
</evidence>
<proteinExistence type="predicted"/>
<keyword evidence="1" id="KW-0472">Membrane</keyword>
<dbReference type="RefSeq" id="WP_195840938.1">
    <property type="nucleotide sequence ID" value="NZ_VUMH01000002.1"/>
</dbReference>
<gene>
    <name evidence="2" type="ORF">FYJ44_03455</name>
</gene>
<feature type="transmembrane region" description="Helical" evidence="1">
    <location>
        <begin position="6"/>
        <end position="28"/>
    </location>
</feature>
<organism evidence="2 3">
    <name type="scientific">Desulfovibrio porci</name>
    <dbReference type="NCBI Taxonomy" id="2605782"/>
    <lineage>
        <taxon>Bacteria</taxon>
        <taxon>Pseudomonadati</taxon>
        <taxon>Thermodesulfobacteriota</taxon>
        <taxon>Desulfovibrionia</taxon>
        <taxon>Desulfovibrionales</taxon>
        <taxon>Desulfovibrionaceae</taxon>
        <taxon>Desulfovibrio</taxon>
    </lineage>
</organism>
<sequence length="403" mass="45663">MCAGRIFNAVYCAFFAMIIILPLLFFNLTGKVSSENRMLTEFPALPENFAGIGPFTRGVESWLDDRIGFRKQFITSYRLLELKVFGVSPSKLVALGKDGTAFLLEAQQSKIRYEELYESAGESGNGSPLDTQQLAGMTYAAELFNRAKTPVIMLAVPTSPLFNYDKLPQYLRLIIKKKTPENHPVALAVAQFEALHPRDAHYFLYPFKETLKLAKCYSPYPQKNFHWSWSPFTVMISEMIAERFKQPVRRQFSPTDFSPCTTRSDLAHLVGINDFMNENDLCPSAEFYVGENIVDSALAEAFPESRGAHVSAGTYYKNTAVASGKILVIGDSFNFNLGIPLARNFREVLVLDYYGVMRETHNNSEPVLRQIKNAYNPEQIVIVRHNIFMDLQAARELCIFFEN</sequence>
<accession>A0A6L5XJ01</accession>
<dbReference type="AlphaFoldDB" id="A0A6L5XJ01"/>
<evidence type="ECO:0000256" key="1">
    <source>
        <dbReference type="SAM" id="Phobius"/>
    </source>
</evidence>
<dbReference type="Proteomes" id="UP000477488">
    <property type="component" value="Unassembled WGS sequence"/>
</dbReference>